<evidence type="ECO:0000313" key="2">
    <source>
        <dbReference type="EMBL" id="TDT87239.1"/>
    </source>
</evidence>
<sequence length="151" mass="16846">MEIAINAPASPLPCERAFSLSMVIRSFKGRRDVDVHLFRSRWTPDEEADTDFAALVRSGSGSRSVILESFTAAERDLIVNYLKEQYSTRLTAIASNPLSFPVPEGLAGFTEIQPGKDAGFIEFEKIPSYPLEFPLMGYYDLSLHPPLTDEE</sequence>
<dbReference type="Proteomes" id="UP000055611">
    <property type="component" value="Chromosome"/>
</dbReference>
<dbReference type="KEGG" id="dej:AWY79_13020"/>
<dbReference type="EMBL" id="CP014206">
    <property type="protein sequence ID" value="AMK11966.1"/>
    <property type="molecule type" value="Genomic_DNA"/>
</dbReference>
<gene>
    <name evidence="1" type="ORF">AWY79_13020</name>
    <name evidence="2" type="ORF">EDC59_109126</name>
</gene>
<name>A0A126QQF9_9BACT</name>
<dbReference type="Proteomes" id="UP000295506">
    <property type="component" value="Unassembled WGS sequence"/>
</dbReference>
<evidence type="ECO:0000313" key="3">
    <source>
        <dbReference type="Proteomes" id="UP000055611"/>
    </source>
</evidence>
<reference evidence="1 3" key="1">
    <citation type="journal article" date="2016" name="Front. Microbiol.">
        <title>Genome Sequence of the Piezophilic, Mesophilic Sulfate-Reducing Bacterium Desulfovibrio indicus J2T.</title>
        <authorList>
            <person name="Cao J."/>
            <person name="Maignien L."/>
            <person name="Shao Z."/>
            <person name="Alain K."/>
            <person name="Jebbar M."/>
        </authorList>
    </citation>
    <scope>NUCLEOTIDE SEQUENCE [LARGE SCALE GENOMIC DNA]</scope>
    <source>
        <strain evidence="1 3">J2</strain>
    </source>
</reference>
<dbReference type="OrthoDB" id="5470971at2"/>
<dbReference type="AlphaFoldDB" id="A0A126QQF9"/>
<keyword evidence="3" id="KW-1185">Reference proteome</keyword>
<dbReference type="RefSeq" id="WP_066804702.1">
    <property type="nucleotide sequence ID" value="NZ_CAUVXY020000015.1"/>
</dbReference>
<reference evidence="2 4" key="2">
    <citation type="submission" date="2019-03" db="EMBL/GenBank/DDBJ databases">
        <title>Genomic Encyclopedia of Type Strains, Phase IV (KMG-IV): sequencing the most valuable type-strain genomes for metagenomic binning, comparative biology and taxonomic classification.</title>
        <authorList>
            <person name="Goeker M."/>
        </authorList>
    </citation>
    <scope>NUCLEOTIDE SEQUENCE [LARGE SCALE GENOMIC DNA]</scope>
    <source>
        <strain evidence="2 4">DSM 101483</strain>
    </source>
</reference>
<accession>A0A126QQF9</accession>
<evidence type="ECO:0000313" key="1">
    <source>
        <dbReference type="EMBL" id="AMK11966.1"/>
    </source>
</evidence>
<protein>
    <submittedName>
        <fullName evidence="2">Uncharacterized protein</fullName>
    </submittedName>
</protein>
<proteinExistence type="predicted"/>
<organism evidence="2 4">
    <name type="scientific">Pseudodesulfovibrio indicus</name>
    <dbReference type="NCBI Taxonomy" id="1716143"/>
    <lineage>
        <taxon>Bacteria</taxon>
        <taxon>Pseudomonadati</taxon>
        <taxon>Thermodesulfobacteriota</taxon>
        <taxon>Desulfovibrionia</taxon>
        <taxon>Desulfovibrionales</taxon>
        <taxon>Desulfovibrionaceae</taxon>
    </lineage>
</organism>
<evidence type="ECO:0000313" key="4">
    <source>
        <dbReference type="Proteomes" id="UP000295506"/>
    </source>
</evidence>
<dbReference type="EMBL" id="SOBK01000009">
    <property type="protein sequence ID" value="TDT87239.1"/>
    <property type="molecule type" value="Genomic_DNA"/>
</dbReference>